<dbReference type="AlphaFoldDB" id="A0A6P2BT00"/>
<dbReference type="EMBL" id="RPFW01000007">
    <property type="protein sequence ID" value="TVZ01346.1"/>
    <property type="molecule type" value="Genomic_DNA"/>
</dbReference>
<dbReference type="Proteomes" id="UP000460272">
    <property type="component" value="Unassembled WGS sequence"/>
</dbReference>
<protein>
    <submittedName>
        <fullName evidence="1">Uncharacterized protein</fullName>
    </submittedName>
</protein>
<evidence type="ECO:0000313" key="1">
    <source>
        <dbReference type="EMBL" id="TVZ01346.1"/>
    </source>
</evidence>
<gene>
    <name evidence="1" type="ORF">EAS64_34320</name>
</gene>
<reference evidence="1 2" key="1">
    <citation type="submission" date="2018-11" db="EMBL/GenBank/DDBJ databases">
        <title>Trebonia kvetii gen.nov., sp.nov., a novel acidophilic actinobacterium, and proposal of the new actinobacterial family Treboniaceae fam. nov.</title>
        <authorList>
            <person name="Rapoport D."/>
            <person name="Sagova-Mareckova M."/>
            <person name="Sedlacek I."/>
            <person name="Provaznik J."/>
            <person name="Kralova S."/>
            <person name="Pavlinic D."/>
            <person name="Benes V."/>
            <person name="Kopecky J."/>
        </authorList>
    </citation>
    <scope>NUCLEOTIDE SEQUENCE [LARGE SCALE GENOMIC DNA]</scope>
    <source>
        <strain evidence="1 2">15Tr583</strain>
    </source>
</reference>
<accession>A0A6P2BT00</accession>
<keyword evidence="2" id="KW-1185">Reference proteome</keyword>
<proteinExistence type="predicted"/>
<name>A0A6P2BT00_9ACTN</name>
<evidence type="ECO:0000313" key="2">
    <source>
        <dbReference type="Proteomes" id="UP000460272"/>
    </source>
</evidence>
<sequence length="106" mass="10763">MIAQRCTGFAAACVDPKVSNITANGLSAVQDEVTKIQQRLQTLKTDAHGGFAPQIDALSSALSTKNTNLSAARANFNGGTLAALASSAALVVTAGKNLVTTVTNNC</sequence>
<dbReference type="RefSeq" id="WP_145859825.1">
    <property type="nucleotide sequence ID" value="NZ_RPFW01000007.1"/>
</dbReference>
<organism evidence="1 2">
    <name type="scientific">Trebonia kvetii</name>
    <dbReference type="NCBI Taxonomy" id="2480626"/>
    <lineage>
        <taxon>Bacteria</taxon>
        <taxon>Bacillati</taxon>
        <taxon>Actinomycetota</taxon>
        <taxon>Actinomycetes</taxon>
        <taxon>Streptosporangiales</taxon>
        <taxon>Treboniaceae</taxon>
        <taxon>Trebonia</taxon>
    </lineage>
</organism>
<comment type="caution">
    <text evidence="1">The sequence shown here is derived from an EMBL/GenBank/DDBJ whole genome shotgun (WGS) entry which is preliminary data.</text>
</comment>